<comment type="subcellular location">
    <subcellularLocation>
        <location evidence="1">Membrane</location>
        <topology evidence="1">Multi-pass membrane protein</topology>
    </subcellularLocation>
</comment>
<dbReference type="STRING" id="1280514.AXFE_29240"/>
<evidence type="ECO:0000256" key="3">
    <source>
        <dbReference type="ARBA" id="ARBA00022989"/>
    </source>
</evidence>
<dbReference type="GO" id="GO:0004252">
    <property type="term" value="F:serine-type endopeptidase activity"/>
    <property type="evidence" value="ECO:0007669"/>
    <property type="project" value="InterPro"/>
</dbReference>
<evidence type="ECO:0000256" key="5">
    <source>
        <dbReference type="SAM" id="Phobius"/>
    </source>
</evidence>
<dbReference type="Pfam" id="PF02674">
    <property type="entry name" value="Colicin_V"/>
    <property type="match status" value="1"/>
</dbReference>
<keyword evidence="3 5" id="KW-1133">Transmembrane helix</keyword>
<sequence length="391" mass="39403">MGFNWIDLIILIGVGYAAIRGGQLGAAVQLGSYGGFWIGLFLGALIAPRVAGLISSSFLRTVVLLLILFGFASIVGGFGRHLGNIVSKNLSRFHLGGVDSAIGGGVAVVATLLVVWVTSAIAVNIPLAGLSAQVAGSRIVKGITGVMPPAPSLFTRIQGFVDSAGFPSVFAALPPAVAGPVALPSQGQINSVTAAAEKSVVKIEGIGCGQIQEGSGFVIASNEVVTNAHVVAGTHGITIMDAFGQHPASVVYFNPKLDIAILRTTGLAEASLPIATSVAARGEQGVVLGYPGGGPLTTSSAGVMDAFTAQGRDIYNQSITDRLVYELEAIVRPGNSGGPIVNLKGQVIGVVFSRSTTNPDVGFALAMPAVSQSIAKAANSTSAVSTGACAA</sequence>
<accession>A0A0D8HE46</accession>
<organism evidence="6 7">
    <name type="scientific">Acidithrix ferrooxidans</name>
    <dbReference type="NCBI Taxonomy" id="1280514"/>
    <lineage>
        <taxon>Bacteria</taxon>
        <taxon>Bacillati</taxon>
        <taxon>Actinomycetota</taxon>
        <taxon>Acidimicrobiia</taxon>
        <taxon>Acidimicrobiales</taxon>
        <taxon>Acidimicrobiaceae</taxon>
        <taxon>Acidithrix</taxon>
    </lineage>
</organism>
<dbReference type="GO" id="GO:0009403">
    <property type="term" value="P:toxin biosynthetic process"/>
    <property type="evidence" value="ECO:0007669"/>
    <property type="project" value="InterPro"/>
</dbReference>
<keyword evidence="4 5" id="KW-0472">Membrane</keyword>
<dbReference type="AlphaFoldDB" id="A0A0D8HE46"/>
<dbReference type="Gene3D" id="2.40.10.10">
    <property type="entry name" value="Trypsin-like serine proteases"/>
    <property type="match status" value="2"/>
</dbReference>
<feature type="transmembrane region" description="Helical" evidence="5">
    <location>
        <begin position="102"/>
        <end position="123"/>
    </location>
</feature>
<comment type="caution">
    <text evidence="6">The sequence shown here is derived from an EMBL/GenBank/DDBJ whole genome shotgun (WGS) entry which is preliminary data.</text>
</comment>
<keyword evidence="6" id="KW-0378">Hydrolase</keyword>
<evidence type="ECO:0000256" key="4">
    <source>
        <dbReference type="ARBA" id="ARBA00023136"/>
    </source>
</evidence>
<name>A0A0D8HE46_9ACTN</name>
<gene>
    <name evidence="6" type="ORF">AXFE_29240</name>
</gene>
<dbReference type="PANTHER" id="PTHR43019:SF23">
    <property type="entry name" value="PROTEASE DO-LIKE 5, CHLOROPLASTIC"/>
    <property type="match status" value="1"/>
</dbReference>
<dbReference type="InterPro" id="IPR003825">
    <property type="entry name" value="Colicin-V_CvpA"/>
</dbReference>
<evidence type="ECO:0000256" key="2">
    <source>
        <dbReference type="ARBA" id="ARBA00022692"/>
    </source>
</evidence>
<dbReference type="InterPro" id="IPR047680">
    <property type="entry name" value="MarP-like"/>
</dbReference>
<proteinExistence type="predicted"/>
<feature type="transmembrane region" description="Helical" evidence="5">
    <location>
        <begin position="36"/>
        <end position="55"/>
    </location>
</feature>
<dbReference type="PANTHER" id="PTHR43019">
    <property type="entry name" value="SERINE ENDOPROTEASE DEGS"/>
    <property type="match status" value="1"/>
</dbReference>
<feature type="transmembrane region" description="Helical" evidence="5">
    <location>
        <begin position="62"/>
        <end position="82"/>
    </location>
</feature>
<dbReference type="InterPro" id="IPR001940">
    <property type="entry name" value="Peptidase_S1C"/>
</dbReference>
<dbReference type="NCBIfam" id="NF033740">
    <property type="entry name" value="MarP_fam_protase"/>
    <property type="match status" value="1"/>
</dbReference>
<dbReference type="SUPFAM" id="SSF50494">
    <property type="entry name" value="Trypsin-like serine proteases"/>
    <property type="match status" value="1"/>
</dbReference>
<dbReference type="EMBL" id="JXYS01000092">
    <property type="protein sequence ID" value="KJF16230.1"/>
    <property type="molecule type" value="Genomic_DNA"/>
</dbReference>
<keyword evidence="2 5" id="KW-0812">Transmembrane</keyword>
<evidence type="ECO:0000313" key="7">
    <source>
        <dbReference type="Proteomes" id="UP000032360"/>
    </source>
</evidence>
<dbReference type="PRINTS" id="PR00834">
    <property type="entry name" value="PROTEASES2C"/>
</dbReference>
<dbReference type="InterPro" id="IPR009003">
    <property type="entry name" value="Peptidase_S1_PA"/>
</dbReference>
<reference evidence="6 7" key="1">
    <citation type="submission" date="2015-01" db="EMBL/GenBank/DDBJ databases">
        <title>Draft genome of the acidophilic iron oxidizer Acidithrix ferrooxidans strain Py-F3.</title>
        <authorList>
            <person name="Poehlein A."/>
            <person name="Eisen S."/>
            <person name="Schloemann M."/>
            <person name="Johnson B.D."/>
            <person name="Daniel R."/>
            <person name="Muehling M."/>
        </authorList>
    </citation>
    <scope>NUCLEOTIDE SEQUENCE [LARGE SCALE GENOMIC DNA]</scope>
    <source>
        <strain evidence="6 7">Py-F3</strain>
    </source>
</reference>
<dbReference type="Pfam" id="PF13365">
    <property type="entry name" value="Trypsin_2"/>
    <property type="match status" value="1"/>
</dbReference>
<evidence type="ECO:0000256" key="1">
    <source>
        <dbReference type="ARBA" id="ARBA00004141"/>
    </source>
</evidence>
<dbReference type="GO" id="GO:0006508">
    <property type="term" value="P:proteolysis"/>
    <property type="evidence" value="ECO:0007669"/>
    <property type="project" value="UniProtKB-KW"/>
</dbReference>
<keyword evidence="6" id="KW-0645">Protease</keyword>
<dbReference type="InterPro" id="IPR043504">
    <property type="entry name" value="Peptidase_S1_PA_chymotrypsin"/>
</dbReference>
<evidence type="ECO:0000313" key="6">
    <source>
        <dbReference type="EMBL" id="KJF16230.1"/>
    </source>
</evidence>
<dbReference type="EC" id="3.4.21.-" evidence="6"/>
<protein>
    <submittedName>
        <fullName evidence="6">Serine proteasec</fullName>
        <ecNumber evidence="6">3.4.21.-</ecNumber>
    </submittedName>
</protein>
<dbReference type="Proteomes" id="UP000032360">
    <property type="component" value="Unassembled WGS sequence"/>
</dbReference>
<keyword evidence="7" id="KW-1185">Reference proteome</keyword>
<dbReference type="GO" id="GO:0016020">
    <property type="term" value="C:membrane"/>
    <property type="evidence" value="ECO:0007669"/>
    <property type="project" value="UniProtKB-SubCell"/>
</dbReference>